<evidence type="ECO:0000256" key="1">
    <source>
        <dbReference type="SAM" id="MobiDB-lite"/>
    </source>
</evidence>
<keyword evidence="3" id="KW-1185">Reference proteome</keyword>
<feature type="compositionally biased region" description="Basic and acidic residues" evidence="1">
    <location>
        <begin position="12"/>
        <end position="24"/>
    </location>
</feature>
<proteinExistence type="predicted"/>
<dbReference type="RefSeq" id="WP_124875799.1">
    <property type="nucleotide sequence ID" value="NZ_CP034188.1"/>
</dbReference>
<name>A0A3G8YS09_9DEIO</name>
<dbReference type="KEGG" id="dph:EHF33_20610"/>
<protein>
    <submittedName>
        <fullName evidence="2">Uncharacterized protein</fullName>
    </submittedName>
</protein>
<dbReference type="EMBL" id="CP034188">
    <property type="protein sequence ID" value="AZI45314.1"/>
    <property type="molecule type" value="Genomic_DNA"/>
</dbReference>
<gene>
    <name evidence="2" type="ORF">EHF33_20610</name>
</gene>
<dbReference type="AlphaFoldDB" id="A0A3G8YS09"/>
<sequence>MTGRARRQTKQLLREHHARTETRMVDIPAIHEHPACPPLDIDALTEPIVLSPNFAAPAVPTPPPREPLPRRTVPSAQQAAVTEVATRLMAALISRYGRHALNPADVREAVNAAAALVREASR</sequence>
<accession>A0A3G8YS09</accession>
<evidence type="ECO:0000313" key="3">
    <source>
        <dbReference type="Proteomes" id="UP000276417"/>
    </source>
</evidence>
<feature type="region of interest" description="Disordered" evidence="1">
    <location>
        <begin position="55"/>
        <end position="76"/>
    </location>
</feature>
<organism evidence="2 3">
    <name type="scientific">Deinococcus psychrotolerans</name>
    <dbReference type="NCBI Taxonomy" id="2489213"/>
    <lineage>
        <taxon>Bacteria</taxon>
        <taxon>Thermotogati</taxon>
        <taxon>Deinococcota</taxon>
        <taxon>Deinococci</taxon>
        <taxon>Deinococcales</taxon>
        <taxon>Deinococcaceae</taxon>
        <taxon>Deinococcus</taxon>
    </lineage>
</organism>
<dbReference type="Proteomes" id="UP000276417">
    <property type="component" value="Plasmid unnamed4"/>
</dbReference>
<keyword evidence="2" id="KW-0614">Plasmid</keyword>
<evidence type="ECO:0000313" key="2">
    <source>
        <dbReference type="EMBL" id="AZI45314.1"/>
    </source>
</evidence>
<reference evidence="2 3" key="1">
    <citation type="submission" date="2018-11" db="EMBL/GenBank/DDBJ databases">
        <title>Deinococcus shelandsis sp. nov., isolated from South Shetland Islands soil of Antarctica.</title>
        <authorList>
            <person name="Tian J."/>
        </authorList>
    </citation>
    <scope>NUCLEOTIDE SEQUENCE [LARGE SCALE GENOMIC DNA]</scope>
    <source>
        <strain evidence="2 3">S14-83T</strain>
        <plasmid evidence="2 3">unnamed4</plasmid>
    </source>
</reference>
<feature type="region of interest" description="Disordered" evidence="1">
    <location>
        <begin position="1"/>
        <end position="24"/>
    </location>
</feature>
<geneLocation type="plasmid" evidence="2 3">
    <name>unnamed4</name>
</geneLocation>